<dbReference type="Pfam" id="PF26168">
    <property type="entry name" value="Glyco_transf_N"/>
    <property type="match status" value="1"/>
</dbReference>
<dbReference type="PANTHER" id="PTHR48047">
    <property type="entry name" value="GLYCOSYLTRANSFERASE"/>
    <property type="match status" value="1"/>
</dbReference>
<keyword evidence="3 5" id="KW-0808">Transferase</keyword>
<sequence>MGASQEHIVMLPFMAHGHLIPFLALARKILQITNFTITIATTPLNTAYLRSAVASDPTLSSAASESRRLRLAALPFNSSDHDLPPNTENPESLTPDQVITLFHSAAALESPSHRLVADIVAEEGRPPICIISDVFHGWATRVAEKIETVNVSFTTCGAFGTAAYMSMWQNLPHKSTDSDEFPVQGFPDSCRFHRTMLNQFVRAAEGTDPWSRFFKTQLALSLGSFAWLCNTTEEIEVLGLEVLRKYTGIPVWSIGPLLPPAMLNSNSSATLTQHSGRGSGISTQKCIEWLDSKPNCSVIYISFGSQNTIGSSQMMELAKGLEQSGKPFIWVIRPPVGFDPKGEFKSEWLPKGFEGRISDSKQGLLVRKWAPQLEILRHKSTAAFVSHCGWNSALEGLSQGVPIIGWPLVSEQAYNAKMMVEEMGVCVELARGLGSVVTAEEVRKVVELVTEEGGEMKRKAVEIGERMKAAVREEEGRKGSSVKAMEDFVCAILSAAGERRRAAGVVHG</sequence>
<dbReference type="Proteomes" id="UP000626092">
    <property type="component" value="Unassembled WGS sequence"/>
</dbReference>
<evidence type="ECO:0000256" key="2">
    <source>
        <dbReference type="ARBA" id="ARBA00022676"/>
    </source>
</evidence>
<dbReference type="PROSITE" id="PS00375">
    <property type="entry name" value="UDPGT"/>
    <property type="match status" value="1"/>
</dbReference>
<gene>
    <name evidence="8" type="ORF">RHSIM_Rhsim08G0032800</name>
</gene>
<evidence type="ECO:0000256" key="6">
    <source>
        <dbReference type="RuleBase" id="RU362057"/>
    </source>
</evidence>
<keyword evidence="2 5" id="KW-0328">Glycosyltransferase</keyword>
<keyword evidence="9" id="KW-1185">Reference proteome</keyword>
<dbReference type="FunFam" id="3.40.50.2000:FF:000064">
    <property type="entry name" value="Glycosyltransferase"/>
    <property type="match status" value="1"/>
</dbReference>
<dbReference type="InterPro" id="IPR058980">
    <property type="entry name" value="Glyco_transf_N"/>
</dbReference>
<dbReference type="EMBL" id="WJXA01000008">
    <property type="protein sequence ID" value="KAF7136283.1"/>
    <property type="molecule type" value="Genomic_DNA"/>
</dbReference>
<evidence type="ECO:0000259" key="7">
    <source>
        <dbReference type="Pfam" id="PF26168"/>
    </source>
</evidence>
<dbReference type="SUPFAM" id="SSF53756">
    <property type="entry name" value="UDP-Glycosyltransferase/glycogen phosphorylase"/>
    <property type="match status" value="1"/>
</dbReference>
<organism evidence="8 9">
    <name type="scientific">Rhododendron simsii</name>
    <name type="common">Sims's rhododendron</name>
    <dbReference type="NCBI Taxonomy" id="118357"/>
    <lineage>
        <taxon>Eukaryota</taxon>
        <taxon>Viridiplantae</taxon>
        <taxon>Streptophyta</taxon>
        <taxon>Embryophyta</taxon>
        <taxon>Tracheophyta</taxon>
        <taxon>Spermatophyta</taxon>
        <taxon>Magnoliopsida</taxon>
        <taxon>eudicotyledons</taxon>
        <taxon>Gunneridae</taxon>
        <taxon>Pentapetalae</taxon>
        <taxon>asterids</taxon>
        <taxon>Ericales</taxon>
        <taxon>Ericaceae</taxon>
        <taxon>Ericoideae</taxon>
        <taxon>Rhodoreae</taxon>
        <taxon>Rhododendron</taxon>
    </lineage>
</organism>
<name>A0A834LGZ2_RHOSS</name>
<dbReference type="Gene3D" id="3.40.50.2000">
    <property type="entry name" value="Glycogen Phosphorylase B"/>
    <property type="match status" value="2"/>
</dbReference>
<comment type="caution">
    <text evidence="8">The sequence shown here is derived from an EMBL/GenBank/DDBJ whole genome shotgun (WGS) entry which is preliminary data.</text>
</comment>
<accession>A0A834LGZ2</accession>
<proteinExistence type="inferred from homology"/>
<evidence type="ECO:0000313" key="8">
    <source>
        <dbReference type="EMBL" id="KAF7136283.1"/>
    </source>
</evidence>
<dbReference type="FunFam" id="3.40.50.2000:FF:000103">
    <property type="entry name" value="Glycosyltransferase"/>
    <property type="match status" value="1"/>
</dbReference>
<dbReference type="GO" id="GO:0035251">
    <property type="term" value="F:UDP-glucosyltransferase activity"/>
    <property type="evidence" value="ECO:0007669"/>
    <property type="project" value="TreeGrafter"/>
</dbReference>
<dbReference type="PANTHER" id="PTHR48047:SF107">
    <property type="entry name" value="UDP-GLYCOSYLTRANSFERASE 92A1-LIKE"/>
    <property type="match status" value="1"/>
</dbReference>
<dbReference type="Pfam" id="PF00201">
    <property type="entry name" value="UDPGT"/>
    <property type="match status" value="1"/>
</dbReference>
<evidence type="ECO:0000256" key="5">
    <source>
        <dbReference type="RuleBase" id="RU003718"/>
    </source>
</evidence>
<comment type="similarity">
    <text evidence="1 5">Belongs to the UDP-glycosyltransferase family.</text>
</comment>
<dbReference type="OrthoDB" id="5835829at2759"/>
<feature type="domain" description="Glycosyltransferase N-terminal" evidence="7">
    <location>
        <begin position="8"/>
        <end position="259"/>
    </location>
</feature>
<evidence type="ECO:0000256" key="1">
    <source>
        <dbReference type="ARBA" id="ARBA00009995"/>
    </source>
</evidence>
<dbReference type="EC" id="2.4.1.-" evidence="6"/>
<dbReference type="CDD" id="cd03784">
    <property type="entry name" value="GT1_Gtf-like"/>
    <property type="match status" value="1"/>
</dbReference>
<protein>
    <recommendedName>
        <fullName evidence="6">Glycosyltransferase</fullName>
        <ecNumber evidence="6">2.4.1.-</ecNumber>
    </recommendedName>
</protein>
<evidence type="ECO:0000313" key="9">
    <source>
        <dbReference type="Proteomes" id="UP000626092"/>
    </source>
</evidence>
<keyword evidence="4" id="KW-0284">Flavonoid biosynthesis</keyword>
<reference evidence="8" key="1">
    <citation type="submission" date="2019-11" db="EMBL/GenBank/DDBJ databases">
        <authorList>
            <person name="Liu Y."/>
            <person name="Hou J."/>
            <person name="Li T.-Q."/>
            <person name="Guan C.-H."/>
            <person name="Wu X."/>
            <person name="Wu H.-Z."/>
            <person name="Ling F."/>
            <person name="Zhang R."/>
            <person name="Shi X.-G."/>
            <person name="Ren J.-P."/>
            <person name="Chen E.-F."/>
            <person name="Sun J.-M."/>
        </authorList>
    </citation>
    <scope>NUCLEOTIDE SEQUENCE</scope>
    <source>
        <strain evidence="8">Adult_tree_wgs_1</strain>
        <tissue evidence="8">Leaves</tissue>
    </source>
</reference>
<evidence type="ECO:0000256" key="4">
    <source>
        <dbReference type="ARBA" id="ARBA00023241"/>
    </source>
</evidence>
<dbReference type="InterPro" id="IPR002213">
    <property type="entry name" value="UDP_glucos_trans"/>
</dbReference>
<dbReference type="AlphaFoldDB" id="A0A834LGZ2"/>
<dbReference type="InterPro" id="IPR035595">
    <property type="entry name" value="UDP_glycos_trans_CS"/>
</dbReference>
<dbReference type="GO" id="GO:0009813">
    <property type="term" value="P:flavonoid biosynthetic process"/>
    <property type="evidence" value="ECO:0007669"/>
    <property type="project" value="UniProtKB-KW"/>
</dbReference>
<evidence type="ECO:0000256" key="3">
    <source>
        <dbReference type="ARBA" id="ARBA00022679"/>
    </source>
</evidence>